<organism evidence="1 2">
    <name type="scientific">Choanephora cucurbitarum</name>
    <dbReference type="NCBI Taxonomy" id="101091"/>
    <lineage>
        <taxon>Eukaryota</taxon>
        <taxon>Fungi</taxon>
        <taxon>Fungi incertae sedis</taxon>
        <taxon>Mucoromycota</taxon>
        <taxon>Mucoromycotina</taxon>
        <taxon>Mucoromycetes</taxon>
        <taxon>Mucorales</taxon>
        <taxon>Mucorineae</taxon>
        <taxon>Choanephoraceae</taxon>
        <taxon>Choanephoroideae</taxon>
        <taxon>Choanephora</taxon>
    </lineage>
</organism>
<evidence type="ECO:0000313" key="1">
    <source>
        <dbReference type="EMBL" id="OBZ85229.1"/>
    </source>
</evidence>
<dbReference type="EMBL" id="LUGH01000420">
    <property type="protein sequence ID" value="OBZ85229.1"/>
    <property type="molecule type" value="Genomic_DNA"/>
</dbReference>
<accession>A0A1C7N9B5</accession>
<dbReference type="Proteomes" id="UP000093000">
    <property type="component" value="Unassembled WGS sequence"/>
</dbReference>
<dbReference type="InParanoid" id="A0A1C7N9B5"/>
<keyword evidence="2" id="KW-1185">Reference proteome</keyword>
<reference evidence="1 2" key="1">
    <citation type="submission" date="2016-03" db="EMBL/GenBank/DDBJ databases">
        <title>Choanephora cucurbitarum.</title>
        <authorList>
            <person name="Min B."/>
            <person name="Park H."/>
            <person name="Park J.-H."/>
            <person name="Shin H.-D."/>
            <person name="Choi I.-G."/>
        </authorList>
    </citation>
    <scope>NUCLEOTIDE SEQUENCE [LARGE SCALE GENOMIC DNA]</scope>
    <source>
        <strain evidence="1 2">KUS-F28377</strain>
    </source>
</reference>
<proteinExistence type="predicted"/>
<sequence>MFQTSNENWDVFINQHLFPFLESFYLLDEKLSYRKPFDIISCATITSGSEQVVTRGCRPTHRSDDQ</sequence>
<gene>
    <name evidence="1" type="ORF">A0J61_06724</name>
</gene>
<comment type="caution">
    <text evidence="1">The sequence shown here is derived from an EMBL/GenBank/DDBJ whole genome shotgun (WGS) entry which is preliminary data.</text>
</comment>
<name>A0A1C7N9B5_9FUNG</name>
<dbReference type="AlphaFoldDB" id="A0A1C7N9B5"/>
<protein>
    <submittedName>
        <fullName evidence="1">Uncharacterized protein</fullName>
    </submittedName>
</protein>
<evidence type="ECO:0000313" key="2">
    <source>
        <dbReference type="Proteomes" id="UP000093000"/>
    </source>
</evidence>